<dbReference type="GO" id="GO:0016829">
    <property type="term" value="F:lyase activity"/>
    <property type="evidence" value="ECO:0007669"/>
    <property type="project" value="UniProtKB-KW"/>
</dbReference>
<name>A0A6J6SAM3_9ZZZZ</name>
<dbReference type="UniPathway" id="UPA00031">
    <property type="reaction ID" value="UER00010"/>
</dbReference>
<gene>
    <name evidence="11" type="ORF">UFOPK2683_01320</name>
    <name evidence="12" type="ORF">UFOPK3605_00842</name>
    <name evidence="13" type="ORF">UFOPK3897_00360</name>
    <name evidence="14" type="ORF">UFOPK4121_00558</name>
</gene>
<keyword evidence="7" id="KW-0456">Lyase</keyword>
<evidence type="ECO:0000256" key="5">
    <source>
        <dbReference type="ARBA" id="ARBA00022962"/>
    </source>
</evidence>
<dbReference type="GO" id="GO:0000107">
    <property type="term" value="F:imidazoleglycerol-phosphate synthase activity"/>
    <property type="evidence" value="ECO:0007669"/>
    <property type="project" value="TreeGrafter"/>
</dbReference>
<comment type="subunit">
    <text evidence="2">Heterodimer of HisH and HisF.</text>
</comment>
<evidence type="ECO:0000256" key="4">
    <source>
        <dbReference type="ARBA" id="ARBA00022801"/>
    </source>
</evidence>
<evidence type="ECO:0000313" key="13">
    <source>
        <dbReference type="EMBL" id="CAB4970262.1"/>
    </source>
</evidence>
<dbReference type="InterPro" id="IPR029062">
    <property type="entry name" value="Class_I_gatase-like"/>
</dbReference>
<organism evidence="11">
    <name type="scientific">freshwater metagenome</name>
    <dbReference type="NCBI Taxonomy" id="449393"/>
    <lineage>
        <taxon>unclassified sequences</taxon>
        <taxon>metagenomes</taxon>
        <taxon>ecological metagenomes</taxon>
    </lineage>
</organism>
<dbReference type="GO" id="GO:0000105">
    <property type="term" value="P:L-histidine biosynthetic process"/>
    <property type="evidence" value="ECO:0007669"/>
    <property type="project" value="UniProtKB-UniPathway"/>
</dbReference>
<dbReference type="InterPro" id="IPR017926">
    <property type="entry name" value="GATASE"/>
</dbReference>
<dbReference type="PANTHER" id="PTHR42701">
    <property type="entry name" value="IMIDAZOLE GLYCEROL PHOSPHATE SYNTHASE SUBUNIT HISH"/>
    <property type="match status" value="1"/>
</dbReference>
<comment type="pathway">
    <text evidence="1">Amino-acid biosynthesis; L-histidine biosynthesis; L-histidine from 5-phospho-alpha-D-ribose 1-diphosphate: step 5/9.</text>
</comment>
<evidence type="ECO:0000256" key="3">
    <source>
        <dbReference type="ARBA" id="ARBA00022605"/>
    </source>
</evidence>
<dbReference type="EMBL" id="CAFBOF010000004">
    <property type="protein sequence ID" value="CAB4970262.1"/>
    <property type="molecule type" value="Genomic_DNA"/>
</dbReference>
<evidence type="ECO:0000313" key="14">
    <source>
        <dbReference type="EMBL" id="CAB5019409.1"/>
    </source>
</evidence>
<feature type="domain" description="Glutamine amidotransferase" evidence="10">
    <location>
        <begin position="4"/>
        <end position="196"/>
    </location>
</feature>
<proteinExistence type="inferred from homology"/>
<dbReference type="NCBIfam" id="TIGR01855">
    <property type="entry name" value="IMP_synth_hisH"/>
    <property type="match status" value="1"/>
</dbReference>
<dbReference type="AlphaFoldDB" id="A0A6J6SAM3"/>
<keyword evidence="6" id="KW-0368">Histidine biosynthesis</keyword>
<dbReference type="HAMAP" id="MF_00278">
    <property type="entry name" value="HisH"/>
    <property type="match status" value="1"/>
</dbReference>
<dbReference type="Pfam" id="PF00117">
    <property type="entry name" value="GATase"/>
    <property type="match status" value="1"/>
</dbReference>
<evidence type="ECO:0000256" key="7">
    <source>
        <dbReference type="ARBA" id="ARBA00023239"/>
    </source>
</evidence>
<comment type="catalytic activity">
    <reaction evidence="8">
        <text>5-[(5-phospho-1-deoxy-D-ribulos-1-ylimino)methylamino]-1-(5-phospho-beta-D-ribosyl)imidazole-4-carboxamide + L-glutamine = D-erythro-1-(imidazol-4-yl)glycerol 3-phosphate + 5-amino-1-(5-phospho-beta-D-ribosyl)imidazole-4-carboxamide + L-glutamate + H(+)</text>
        <dbReference type="Rhea" id="RHEA:24793"/>
        <dbReference type="ChEBI" id="CHEBI:15378"/>
        <dbReference type="ChEBI" id="CHEBI:29985"/>
        <dbReference type="ChEBI" id="CHEBI:58278"/>
        <dbReference type="ChEBI" id="CHEBI:58359"/>
        <dbReference type="ChEBI" id="CHEBI:58475"/>
        <dbReference type="ChEBI" id="CHEBI:58525"/>
        <dbReference type="EC" id="4.3.2.10"/>
    </reaction>
</comment>
<keyword evidence="3" id="KW-0028">Amino-acid biosynthesis</keyword>
<dbReference type="EMBL" id="CAEZYK010000092">
    <property type="protein sequence ID" value="CAB4731635.1"/>
    <property type="molecule type" value="Genomic_DNA"/>
</dbReference>
<dbReference type="Gene3D" id="3.40.50.880">
    <property type="match status" value="1"/>
</dbReference>
<dbReference type="PANTHER" id="PTHR42701:SF1">
    <property type="entry name" value="IMIDAZOLE GLYCEROL PHOSPHATE SYNTHASE SUBUNIT HISH"/>
    <property type="match status" value="1"/>
</dbReference>
<keyword evidence="5" id="KW-0315">Glutamine amidotransferase</keyword>
<keyword evidence="4" id="KW-0378">Hydrolase</keyword>
<evidence type="ECO:0000256" key="6">
    <source>
        <dbReference type="ARBA" id="ARBA00023102"/>
    </source>
</evidence>
<sequence length="206" mass="22182">MIGVIDYRAGNAPSVGYALERLGVDYRLVANGDELSQCDRIILPGVGAAAATIDSLKSAGLLEPLTKSVRDEKTPMLGICVGLQILLEHSEEGDVAGLGWIPGNVKQFTGPLRVPQIGWNSVKVVRPHPLVEGFPDAGYCYFVNSYFATPSNPDHVIATTSYGEDFCSIMAHENIVATQFHAEKSGEVGLSLLTNFSTWNPESMRS</sequence>
<evidence type="ECO:0000256" key="1">
    <source>
        <dbReference type="ARBA" id="ARBA00005091"/>
    </source>
</evidence>
<dbReference type="PROSITE" id="PS51273">
    <property type="entry name" value="GATASE_TYPE_1"/>
    <property type="match status" value="1"/>
</dbReference>
<comment type="catalytic activity">
    <reaction evidence="9">
        <text>L-glutamine + H2O = L-glutamate + NH4(+)</text>
        <dbReference type="Rhea" id="RHEA:15889"/>
        <dbReference type="ChEBI" id="CHEBI:15377"/>
        <dbReference type="ChEBI" id="CHEBI:28938"/>
        <dbReference type="ChEBI" id="CHEBI:29985"/>
        <dbReference type="ChEBI" id="CHEBI:58359"/>
        <dbReference type="EC" id="3.5.1.2"/>
    </reaction>
</comment>
<protein>
    <submittedName>
        <fullName evidence="11">Unannotated protein</fullName>
    </submittedName>
</protein>
<evidence type="ECO:0000256" key="9">
    <source>
        <dbReference type="ARBA" id="ARBA00049534"/>
    </source>
</evidence>
<dbReference type="SUPFAM" id="SSF52317">
    <property type="entry name" value="Class I glutamine amidotransferase-like"/>
    <property type="match status" value="1"/>
</dbReference>
<reference evidence="11" key="1">
    <citation type="submission" date="2020-05" db="EMBL/GenBank/DDBJ databases">
        <authorList>
            <person name="Chiriac C."/>
            <person name="Salcher M."/>
            <person name="Ghai R."/>
            <person name="Kavagutti S V."/>
        </authorList>
    </citation>
    <scope>NUCLEOTIDE SEQUENCE</scope>
</reference>
<dbReference type="EMBL" id="CAFBMM010000036">
    <property type="protein sequence ID" value="CAB4907089.1"/>
    <property type="molecule type" value="Genomic_DNA"/>
</dbReference>
<evidence type="ECO:0000313" key="12">
    <source>
        <dbReference type="EMBL" id="CAB4907089.1"/>
    </source>
</evidence>
<dbReference type="CDD" id="cd01748">
    <property type="entry name" value="GATase1_IGP_Synthase"/>
    <property type="match status" value="1"/>
</dbReference>
<dbReference type="EMBL" id="CAFBPQ010000011">
    <property type="protein sequence ID" value="CAB5019409.1"/>
    <property type="molecule type" value="Genomic_DNA"/>
</dbReference>
<dbReference type="PIRSF" id="PIRSF000495">
    <property type="entry name" value="Amidotransf_hisH"/>
    <property type="match status" value="1"/>
</dbReference>
<evidence type="ECO:0000259" key="10">
    <source>
        <dbReference type="Pfam" id="PF00117"/>
    </source>
</evidence>
<evidence type="ECO:0000256" key="2">
    <source>
        <dbReference type="ARBA" id="ARBA00011152"/>
    </source>
</evidence>
<dbReference type="GO" id="GO:0004359">
    <property type="term" value="F:glutaminase activity"/>
    <property type="evidence" value="ECO:0007669"/>
    <property type="project" value="UniProtKB-EC"/>
</dbReference>
<accession>A0A6J6SAM3</accession>
<dbReference type="InterPro" id="IPR010139">
    <property type="entry name" value="Imidazole-glycPsynth_HisH"/>
</dbReference>
<evidence type="ECO:0000256" key="8">
    <source>
        <dbReference type="ARBA" id="ARBA00047838"/>
    </source>
</evidence>
<evidence type="ECO:0000313" key="11">
    <source>
        <dbReference type="EMBL" id="CAB4731635.1"/>
    </source>
</evidence>